<dbReference type="InterPro" id="IPR004692">
    <property type="entry name" value="SecG"/>
</dbReference>
<comment type="subcellular location">
    <subcellularLocation>
        <location evidence="1 11">Cell membrane</location>
        <topology evidence="1 11">Multi-pass membrane protein</topology>
    </subcellularLocation>
</comment>
<evidence type="ECO:0000256" key="3">
    <source>
        <dbReference type="ARBA" id="ARBA00017876"/>
    </source>
</evidence>
<evidence type="ECO:0000313" key="13">
    <source>
        <dbReference type="Proteomes" id="UP000095477"/>
    </source>
</evidence>
<feature type="transmembrane region" description="Helical" evidence="11">
    <location>
        <begin position="51"/>
        <end position="73"/>
    </location>
</feature>
<dbReference type="Pfam" id="PF03840">
    <property type="entry name" value="SecG"/>
    <property type="match status" value="1"/>
</dbReference>
<gene>
    <name evidence="12" type="primary">secG</name>
    <name evidence="12" type="ORF">TPER_HE00093</name>
</gene>
<dbReference type="KEGG" id="hed:TPER_HE00093"/>
<evidence type="ECO:0000256" key="8">
    <source>
        <dbReference type="ARBA" id="ARBA00022989"/>
    </source>
</evidence>
<evidence type="ECO:0000256" key="9">
    <source>
        <dbReference type="ARBA" id="ARBA00023010"/>
    </source>
</evidence>
<dbReference type="OrthoDB" id="9813947at2"/>
<proteinExistence type="inferred from homology"/>
<keyword evidence="8 11" id="KW-1133">Transmembrane helix</keyword>
<evidence type="ECO:0000256" key="10">
    <source>
        <dbReference type="ARBA" id="ARBA00023136"/>
    </source>
</evidence>
<dbReference type="GO" id="GO:0015450">
    <property type="term" value="F:protein-transporting ATPase activity"/>
    <property type="evidence" value="ECO:0007669"/>
    <property type="project" value="UniProtKB-UniRule"/>
</dbReference>
<accession>A0A143WTW6</accession>
<comment type="function">
    <text evidence="11">Involved in protein export. Participates in an early event of protein translocation.</text>
</comment>
<sequence>MYQALLVMFLLVAVSLVVLIMLQQNKSADTGTSLGVSPSGTLLGSSGSGNFMTRMTSVLATLFFILSLVLGNLSSNHGQKISQWDNLNQSPYMNKAPDVMLAKPSKTK</sequence>
<evidence type="ECO:0000256" key="11">
    <source>
        <dbReference type="RuleBase" id="RU365087"/>
    </source>
</evidence>
<evidence type="ECO:0000313" key="12">
    <source>
        <dbReference type="EMBL" id="CUX97042.1"/>
    </source>
</evidence>
<dbReference type="PANTHER" id="PTHR34182:SF1">
    <property type="entry name" value="PROTEIN-EXPORT MEMBRANE PROTEIN SECG"/>
    <property type="match status" value="1"/>
</dbReference>
<comment type="caution">
    <text evidence="11">Lacks conserved residue(s) required for the propagation of feature annotation.</text>
</comment>
<evidence type="ECO:0000256" key="2">
    <source>
        <dbReference type="ARBA" id="ARBA00008445"/>
    </source>
</evidence>
<evidence type="ECO:0000256" key="6">
    <source>
        <dbReference type="ARBA" id="ARBA00022692"/>
    </source>
</evidence>
<dbReference type="GO" id="GO:0005886">
    <property type="term" value="C:plasma membrane"/>
    <property type="evidence" value="ECO:0007669"/>
    <property type="project" value="UniProtKB-SubCell"/>
</dbReference>
<dbReference type="RefSeq" id="WP_067567438.1">
    <property type="nucleotide sequence ID" value="NZ_LN999835.1"/>
</dbReference>
<keyword evidence="5 11" id="KW-1003">Cell membrane</keyword>
<dbReference type="PRINTS" id="PR01651">
    <property type="entry name" value="SECGEXPORT"/>
</dbReference>
<evidence type="ECO:0000256" key="1">
    <source>
        <dbReference type="ARBA" id="ARBA00004651"/>
    </source>
</evidence>
<keyword evidence="6 11" id="KW-0812">Transmembrane</keyword>
<dbReference type="EMBL" id="LN999835">
    <property type="protein sequence ID" value="CUX97042.1"/>
    <property type="molecule type" value="Genomic_DNA"/>
</dbReference>
<reference evidence="13" key="1">
    <citation type="submission" date="2016-01" db="EMBL/GenBank/DDBJ databases">
        <authorList>
            <person name="Husnik F."/>
        </authorList>
    </citation>
    <scope>NUCLEOTIDE SEQUENCE [LARGE SCALE GENOMIC DNA]</scope>
</reference>
<name>A0A143WTW6_9ENTR</name>
<keyword evidence="4 11" id="KW-0813">Transport</keyword>
<keyword evidence="7 11" id="KW-0653">Protein transport</keyword>
<keyword evidence="13" id="KW-1185">Reference proteome</keyword>
<keyword evidence="9 11" id="KW-0811">Translocation</keyword>
<evidence type="ECO:0000256" key="7">
    <source>
        <dbReference type="ARBA" id="ARBA00022927"/>
    </source>
</evidence>
<organism evidence="12 13">
    <name type="scientific">Candidatus Hoaglandella endobia</name>
    <dbReference type="NCBI Taxonomy" id="1778263"/>
    <lineage>
        <taxon>Bacteria</taxon>
        <taxon>Pseudomonadati</taxon>
        <taxon>Pseudomonadota</taxon>
        <taxon>Gammaproteobacteria</taxon>
        <taxon>Enterobacterales</taxon>
        <taxon>Enterobacteriaceae</taxon>
        <taxon>Candidatus Hoaglandella</taxon>
    </lineage>
</organism>
<dbReference type="GO" id="GO:0065002">
    <property type="term" value="P:intracellular protein transmembrane transport"/>
    <property type="evidence" value="ECO:0007669"/>
    <property type="project" value="TreeGrafter"/>
</dbReference>
<dbReference type="NCBIfam" id="TIGR00810">
    <property type="entry name" value="secG"/>
    <property type="match status" value="1"/>
</dbReference>
<dbReference type="GO" id="GO:0043952">
    <property type="term" value="P:protein transport by the Sec complex"/>
    <property type="evidence" value="ECO:0007669"/>
    <property type="project" value="TreeGrafter"/>
</dbReference>
<evidence type="ECO:0000256" key="5">
    <source>
        <dbReference type="ARBA" id="ARBA00022475"/>
    </source>
</evidence>
<evidence type="ECO:0000256" key="4">
    <source>
        <dbReference type="ARBA" id="ARBA00022448"/>
    </source>
</evidence>
<keyword evidence="10 11" id="KW-0472">Membrane</keyword>
<dbReference type="STRING" id="1778263.TPER_HE00093"/>
<dbReference type="AlphaFoldDB" id="A0A143WTW6"/>
<dbReference type="Proteomes" id="UP000095477">
    <property type="component" value="Chromosome I"/>
</dbReference>
<protein>
    <recommendedName>
        <fullName evidence="3 11">Protein-export membrane protein SecG</fullName>
    </recommendedName>
</protein>
<dbReference type="PATRIC" id="fig|1778263.3.peg.98"/>
<comment type="similarity">
    <text evidence="2 11">Belongs to the SecG family.</text>
</comment>
<dbReference type="PANTHER" id="PTHR34182">
    <property type="entry name" value="PROTEIN-EXPORT MEMBRANE PROTEIN SECG"/>
    <property type="match status" value="1"/>
</dbReference>
<dbReference type="GO" id="GO:0009306">
    <property type="term" value="P:protein secretion"/>
    <property type="evidence" value="ECO:0007669"/>
    <property type="project" value="UniProtKB-UniRule"/>
</dbReference>